<feature type="binding site" evidence="1">
    <location>
        <position position="217"/>
    </location>
    <ligand>
        <name>Mg(2+)</name>
        <dbReference type="ChEBI" id="CHEBI:18420"/>
        <label>1</label>
    </ligand>
</feature>
<sequence>MLGAVVGDIVGSRFEWSNIKSKDFEFLTPACRVTDDSVMTLAVARAVLECGDEREKLAEAAVASMRDFGRRFARGCYGGRFSRWLASENPAPYGSFGNGAAMRVSACAWAAESLEDALDMARRVTSITHDHPEGIRGAEAVTAVIWYARQGESLERIRRLVEASWYRLNFTLDEIRGDYAFDVSCQGSVPQAVEAFLEAVDFEDAVRNAVSLGGDSDTIAAMAGSMAEARYGVPEALRARVMPFLAAPLREVLERFEERFAPVPGRRD</sequence>
<dbReference type="Gene3D" id="1.10.4080.10">
    <property type="entry name" value="ADP-ribosylation/Crystallin J1"/>
    <property type="match status" value="1"/>
</dbReference>
<dbReference type="GO" id="GO:0046872">
    <property type="term" value="F:metal ion binding"/>
    <property type="evidence" value="ECO:0007669"/>
    <property type="project" value="UniProtKB-KW"/>
</dbReference>
<comment type="cofactor">
    <cofactor evidence="1">
        <name>Mg(2+)</name>
        <dbReference type="ChEBI" id="CHEBI:18420"/>
    </cofactor>
    <text evidence="1">Binds 2 magnesium ions per subunit.</text>
</comment>
<dbReference type="InterPro" id="IPR050792">
    <property type="entry name" value="ADP-ribosylglycohydrolase"/>
</dbReference>
<dbReference type="SUPFAM" id="SSF101478">
    <property type="entry name" value="ADP-ribosylglycohydrolase"/>
    <property type="match status" value="1"/>
</dbReference>
<name>A0A921AYB1_9BACT</name>
<proteinExistence type="predicted"/>
<dbReference type="EMBL" id="DYZA01000219">
    <property type="protein sequence ID" value="HJD98092.1"/>
    <property type="molecule type" value="Genomic_DNA"/>
</dbReference>
<dbReference type="InterPro" id="IPR005502">
    <property type="entry name" value="Ribosyl_crysJ1"/>
</dbReference>
<accession>A0A921AYB1</accession>
<reference evidence="2" key="1">
    <citation type="journal article" date="2021" name="PeerJ">
        <title>Extensive microbial diversity within the chicken gut microbiome revealed by metagenomics and culture.</title>
        <authorList>
            <person name="Gilroy R."/>
            <person name="Ravi A."/>
            <person name="Getino M."/>
            <person name="Pursley I."/>
            <person name="Horton D.L."/>
            <person name="Alikhan N.F."/>
            <person name="Baker D."/>
            <person name="Gharbi K."/>
            <person name="Hall N."/>
            <person name="Watson M."/>
            <person name="Adriaenssens E.M."/>
            <person name="Foster-Nyarko E."/>
            <person name="Jarju S."/>
            <person name="Secka A."/>
            <person name="Antonio M."/>
            <person name="Oren A."/>
            <person name="Chaudhuri R.R."/>
            <person name="La Ragione R."/>
            <person name="Hildebrand F."/>
            <person name="Pallen M.J."/>
        </authorList>
    </citation>
    <scope>NUCLEOTIDE SEQUENCE</scope>
    <source>
        <strain evidence="2">ChiGjej2B2-19336</strain>
    </source>
</reference>
<feature type="binding site" evidence="1">
    <location>
        <position position="215"/>
    </location>
    <ligand>
        <name>Mg(2+)</name>
        <dbReference type="ChEBI" id="CHEBI:18420"/>
        <label>1</label>
    </ligand>
</feature>
<protein>
    <submittedName>
        <fullName evidence="2">ADP-ribosylglycohydrolase family protein</fullName>
    </submittedName>
</protein>
<feature type="binding site" evidence="1">
    <location>
        <position position="34"/>
    </location>
    <ligand>
        <name>Mg(2+)</name>
        <dbReference type="ChEBI" id="CHEBI:18420"/>
        <label>1</label>
    </ligand>
</feature>
<evidence type="ECO:0000313" key="2">
    <source>
        <dbReference type="EMBL" id="HJD98092.1"/>
    </source>
</evidence>
<dbReference type="Proteomes" id="UP000698963">
    <property type="component" value="Unassembled WGS sequence"/>
</dbReference>
<comment type="caution">
    <text evidence="2">The sequence shown here is derived from an EMBL/GenBank/DDBJ whole genome shotgun (WGS) entry which is preliminary data.</text>
</comment>
<dbReference type="RefSeq" id="WP_304123518.1">
    <property type="nucleotide sequence ID" value="NZ_DYZA01000219.1"/>
</dbReference>
<reference evidence="2" key="2">
    <citation type="submission" date="2021-09" db="EMBL/GenBank/DDBJ databases">
        <authorList>
            <person name="Gilroy R."/>
        </authorList>
    </citation>
    <scope>NUCLEOTIDE SEQUENCE</scope>
    <source>
        <strain evidence="2">ChiGjej2B2-19336</strain>
    </source>
</reference>
<dbReference type="InterPro" id="IPR036705">
    <property type="entry name" value="Ribosyl_crysJ1_sf"/>
</dbReference>
<evidence type="ECO:0000313" key="3">
    <source>
        <dbReference type="Proteomes" id="UP000698963"/>
    </source>
</evidence>
<organism evidence="2 3">
    <name type="scientific">Mailhella massiliensis</name>
    <dbReference type="NCBI Taxonomy" id="1903261"/>
    <lineage>
        <taxon>Bacteria</taxon>
        <taxon>Pseudomonadati</taxon>
        <taxon>Thermodesulfobacteriota</taxon>
        <taxon>Desulfovibrionia</taxon>
        <taxon>Desulfovibrionales</taxon>
        <taxon>Desulfovibrionaceae</taxon>
        <taxon>Mailhella</taxon>
    </lineage>
</organism>
<keyword evidence="1" id="KW-0460">Magnesium</keyword>
<keyword evidence="1" id="KW-0479">Metal-binding</keyword>
<feature type="binding site" evidence="1">
    <location>
        <position position="218"/>
    </location>
    <ligand>
        <name>Mg(2+)</name>
        <dbReference type="ChEBI" id="CHEBI:18420"/>
        <label>1</label>
    </ligand>
</feature>
<gene>
    <name evidence="2" type="ORF">K8W16_10665</name>
</gene>
<evidence type="ECO:0000256" key="1">
    <source>
        <dbReference type="PIRSR" id="PIRSR605502-1"/>
    </source>
</evidence>
<dbReference type="Pfam" id="PF03747">
    <property type="entry name" value="ADP_ribosyl_GH"/>
    <property type="match status" value="1"/>
</dbReference>
<dbReference type="PANTHER" id="PTHR16222">
    <property type="entry name" value="ADP-RIBOSYLGLYCOHYDROLASE"/>
    <property type="match status" value="1"/>
</dbReference>
<feature type="binding site" evidence="1">
    <location>
        <position position="35"/>
    </location>
    <ligand>
        <name>Mg(2+)</name>
        <dbReference type="ChEBI" id="CHEBI:18420"/>
        <label>1</label>
    </ligand>
</feature>
<dbReference type="AlphaFoldDB" id="A0A921AYB1"/>
<feature type="binding site" evidence="1">
    <location>
        <position position="36"/>
    </location>
    <ligand>
        <name>Mg(2+)</name>
        <dbReference type="ChEBI" id="CHEBI:18420"/>
        <label>1</label>
    </ligand>
</feature>
<dbReference type="PANTHER" id="PTHR16222:SF12">
    <property type="entry name" value="ADP-RIBOSYLGLYCOHYDROLASE-RELATED"/>
    <property type="match status" value="1"/>
</dbReference>